<name>A0ABW1L297_9PROT</name>
<keyword evidence="1" id="KW-0902">Two-component regulatory system</keyword>
<dbReference type="PANTHER" id="PTHR43395:SF10">
    <property type="entry name" value="CHEMOTAXIS PROTEIN CHEA"/>
    <property type="match status" value="1"/>
</dbReference>
<organism evidence="5 6">
    <name type="scientific">Hyphococcus aureus</name>
    <dbReference type="NCBI Taxonomy" id="2666033"/>
    <lineage>
        <taxon>Bacteria</taxon>
        <taxon>Pseudomonadati</taxon>
        <taxon>Pseudomonadota</taxon>
        <taxon>Alphaproteobacteria</taxon>
        <taxon>Parvularculales</taxon>
        <taxon>Parvularculaceae</taxon>
        <taxon>Hyphococcus</taxon>
    </lineage>
</organism>
<protein>
    <submittedName>
        <fullName evidence="5">Hpt domain-containing protein</fullName>
    </submittedName>
</protein>
<dbReference type="InterPro" id="IPR036641">
    <property type="entry name" value="HPT_dom_sf"/>
</dbReference>
<gene>
    <name evidence="5" type="ORF">ACFMB1_15275</name>
</gene>
<feature type="region of interest" description="Disordered" evidence="3">
    <location>
        <begin position="252"/>
        <end position="278"/>
    </location>
</feature>
<dbReference type="SMART" id="SM01231">
    <property type="entry name" value="H-kinase_dim"/>
    <property type="match status" value="1"/>
</dbReference>
<dbReference type="InterPro" id="IPR008207">
    <property type="entry name" value="Sig_transdc_His_kin_Hpt_dom"/>
</dbReference>
<evidence type="ECO:0000313" key="6">
    <source>
        <dbReference type="Proteomes" id="UP001596116"/>
    </source>
</evidence>
<evidence type="ECO:0000256" key="1">
    <source>
        <dbReference type="ARBA" id="ARBA00023012"/>
    </source>
</evidence>
<dbReference type="Pfam" id="PF02895">
    <property type="entry name" value="H-kinase_dim"/>
    <property type="match status" value="1"/>
</dbReference>
<dbReference type="Proteomes" id="UP001596116">
    <property type="component" value="Unassembled WGS sequence"/>
</dbReference>
<dbReference type="SUPFAM" id="SSF47384">
    <property type="entry name" value="Homodimeric domain of signal transducing histidine kinase"/>
    <property type="match status" value="1"/>
</dbReference>
<evidence type="ECO:0000313" key="5">
    <source>
        <dbReference type="EMBL" id="MFC6036918.1"/>
    </source>
</evidence>
<dbReference type="EMBL" id="JBHPON010000002">
    <property type="protein sequence ID" value="MFC6036918.1"/>
    <property type="molecule type" value="Genomic_DNA"/>
</dbReference>
<feature type="region of interest" description="Disordered" evidence="3">
    <location>
        <begin position="291"/>
        <end position="320"/>
    </location>
</feature>
<feature type="domain" description="HPt" evidence="4">
    <location>
        <begin position="1"/>
        <end position="104"/>
    </location>
</feature>
<dbReference type="SUPFAM" id="SSF47226">
    <property type="entry name" value="Histidine-containing phosphotransfer domain, HPT domain"/>
    <property type="match status" value="1"/>
</dbReference>
<sequence length="369" mass="40229">MDPMEEIKQTFFIECEDLLEELEIGLIAMNDGSADAETVNAVFRAAHSIKGGAGAFALDDLVRFAHKFETTLDEVRQDRLEAGPDVMKVFLRSGDMLADLVRNSRDGVDIDGGAIDDLIAELEAFCNPNGATAEPEEKADFQPVLLDIGLDIDLSDENEADTPSSNVFHILFRPRKELYANGNETMFLLRALTDLGSVETECDFSHVPTLDELDPEGSCLEWRITVTTEFDEAQVREVFDFVESDCDLEVTKSDGAPLGAHKGDQEDSNEDETVSLEPEEEHVAVAPVIDPIAPEPSAPSAPAQSEKTAAATSDKSGGAKATIRVDLERVDRLINLVGELVINQAMVSQCVEEAGSRCHTHCKHQPQQA</sequence>
<evidence type="ECO:0000256" key="3">
    <source>
        <dbReference type="SAM" id="MobiDB-lite"/>
    </source>
</evidence>
<dbReference type="Gene3D" id="1.20.120.160">
    <property type="entry name" value="HPT domain"/>
    <property type="match status" value="1"/>
</dbReference>
<evidence type="ECO:0000256" key="2">
    <source>
        <dbReference type="PROSITE-ProRule" id="PRU00110"/>
    </source>
</evidence>
<evidence type="ECO:0000259" key="4">
    <source>
        <dbReference type="PROSITE" id="PS50894"/>
    </source>
</evidence>
<dbReference type="RefSeq" id="WP_379881831.1">
    <property type="nucleotide sequence ID" value="NZ_JBHPON010000002.1"/>
</dbReference>
<dbReference type="InterPro" id="IPR004105">
    <property type="entry name" value="CheA-like_dim"/>
</dbReference>
<keyword evidence="6" id="KW-1185">Reference proteome</keyword>
<dbReference type="Gene3D" id="1.10.287.560">
    <property type="entry name" value="Histidine kinase CheA-like, homodimeric domain"/>
    <property type="match status" value="1"/>
</dbReference>
<reference evidence="5 6" key="1">
    <citation type="submission" date="2024-09" db="EMBL/GenBank/DDBJ databases">
        <authorList>
            <person name="Zhang Z.-H."/>
        </authorList>
    </citation>
    <scope>NUCLEOTIDE SEQUENCE [LARGE SCALE GENOMIC DNA]</scope>
    <source>
        <strain evidence="5 6">HHTR114</strain>
    </source>
</reference>
<dbReference type="InterPro" id="IPR051315">
    <property type="entry name" value="Bact_Chemotaxis_CheA"/>
</dbReference>
<dbReference type="InterPro" id="IPR036097">
    <property type="entry name" value="HisK_dim/P_sf"/>
</dbReference>
<dbReference type="InterPro" id="IPR037006">
    <property type="entry name" value="CheA-like_homodim_sf"/>
</dbReference>
<feature type="modified residue" description="Phosphohistidine" evidence="2">
    <location>
        <position position="47"/>
    </location>
</feature>
<dbReference type="CDD" id="cd00088">
    <property type="entry name" value="HPT"/>
    <property type="match status" value="1"/>
</dbReference>
<feature type="compositionally biased region" description="Acidic residues" evidence="3">
    <location>
        <begin position="266"/>
        <end position="278"/>
    </location>
</feature>
<dbReference type="PROSITE" id="PS50894">
    <property type="entry name" value="HPT"/>
    <property type="match status" value="1"/>
</dbReference>
<dbReference type="Pfam" id="PF01627">
    <property type="entry name" value="Hpt"/>
    <property type="match status" value="1"/>
</dbReference>
<accession>A0ABW1L297</accession>
<comment type="caution">
    <text evidence="5">The sequence shown here is derived from an EMBL/GenBank/DDBJ whole genome shotgun (WGS) entry which is preliminary data.</text>
</comment>
<proteinExistence type="predicted"/>
<dbReference type="SMART" id="SM00073">
    <property type="entry name" value="HPT"/>
    <property type="match status" value="1"/>
</dbReference>
<dbReference type="PANTHER" id="PTHR43395">
    <property type="entry name" value="SENSOR HISTIDINE KINASE CHEA"/>
    <property type="match status" value="1"/>
</dbReference>
<keyword evidence="2" id="KW-0597">Phosphoprotein</keyword>